<comment type="caution">
    <text evidence="2">The sequence shown here is derived from an EMBL/GenBank/DDBJ whole genome shotgun (WGS) entry which is preliminary data.</text>
</comment>
<protein>
    <submittedName>
        <fullName evidence="2">Uncharacterized protein</fullName>
    </submittedName>
</protein>
<organism evidence="2 3">
    <name type="scientific">Caerostris extrusa</name>
    <name type="common">Bark spider</name>
    <name type="synonym">Caerostris bankana</name>
    <dbReference type="NCBI Taxonomy" id="172846"/>
    <lineage>
        <taxon>Eukaryota</taxon>
        <taxon>Metazoa</taxon>
        <taxon>Ecdysozoa</taxon>
        <taxon>Arthropoda</taxon>
        <taxon>Chelicerata</taxon>
        <taxon>Arachnida</taxon>
        <taxon>Araneae</taxon>
        <taxon>Araneomorphae</taxon>
        <taxon>Entelegynae</taxon>
        <taxon>Araneoidea</taxon>
        <taxon>Araneidae</taxon>
        <taxon>Caerostris</taxon>
    </lineage>
</organism>
<evidence type="ECO:0000256" key="1">
    <source>
        <dbReference type="SAM" id="MobiDB-lite"/>
    </source>
</evidence>
<name>A0AAV4XNS2_CAEEX</name>
<proteinExistence type="predicted"/>
<reference evidence="2 3" key="1">
    <citation type="submission" date="2021-06" db="EMBL/GenBank/DDBJ databases">
        <title>Caerostris extrusa draft genome.</title>
        <authorList>
            <person name="Kono N."/>
            <person name="Arakawa K."/>
        </authorList>
    </citation>
    <scope>NUCLEOTIDE SEQUENCE [LARGE SCALE GENOMIC DNA]</scope>
</reference>
<feature type="region of interest" description="Disordered" evidence="1">
    <location>
        <begin position="1"/>
        <end position="85"/>
    </location>
</feature>
<feature type="compositionally biased region" description="Polar residues" evidence="1">
    <location>
        <begin position="69"/>
        <end position="85"/>
    </location>
</feature>
<gene>
    <name evidence="2" type="ORF">CEXT_11451</name>
</gene>
<evidence type="ECO:0000313" key="2">
    <source>
        <dbReference type="EMBL" id="GIY96641.1"/>
    </source>
</evidence>
<accession>A0AAV4XNS2</accession>
<dbReference type="EMBL" id="BPLR01000686">
    <property type="protein sequence ID" value="GIY96641.1"/>
    <property type="molecule type" value="Genomic_DNA"/>
</dbReference>
<dbReference type="AlphaFoldDB" id="A0AAV4XNS2"/>
<evidence type="ECO:0000313" key="3">
    <source>
        <dbReference type="Proteomes" id="UP001054945"/>
    </source>
</evidence>
<sequence length="85" mass="8946">MHTSGNVGKSGLPMVNIDQDGDAHAQPCSGDPNEMCDSTNLYQVPDGQGVVSPAAYFSGRPLSKRDPQLQRSSISFDSHGSATSH</sequence>
<keyword evidence="3" id="KW-1185">Reference proteome</keyword>
<dbReference type="Proteomes" id="UP001054945">
    <property type="component" value="Unassembled WGS sequence"/>
</dbReference>